<evidence type="ECO:0000313" key="3">
    <source>
        <dbReference type="Proteomes" id="UP000837924"/>
    </source>
</evidence>
<dbReference type="Pfam" id="PF05766">
    <property type="entry name" value="NinG"/>
    <property type="match status" value="1"/>
</dbReference>
<feature type="compositionally biased region" description="Basic and acidic residues" evidence="1">
    <location>
        <begin position="40"/>
        <end position="64"/>
    </location>
</feature>
<dbReference type="KEGG" id="hix:NTHI723_00156"/>
<reference evidence="3" key="1">
    <citation type="submission" date="2021-11" db="EMBL/GenBank/DDBJ databases">
        <authorList>
            <person name="Riesbeck K."/>
        </authorList>
    </citation>
    <scope>NUCLEOTIDE SEQUENCE [LARGE SCALE GENOMIC DNA]</scope>
</reference>
<organism evidence="2 3">
    <name type="scientific">Haemophilus influenzae</name>
    <dbReference type="NCBI Taxonomy" id="727"/>
    <lineage>
        <taxon>Bacteria</taxon>
        <taxon>Pseudomonadati</taxon>
        <taxon>Pseudomonadota</taxon>
        <taxon>Gammaproteobacteria</taxon>
        <taxon>Pasteurellales</taxon>
        <taxon>Pasteurellaceae</taxon>
        <taxon>Haemophilus</taxon>
    </lineage>
</organism>
<sequence>MAKEYKCKVCGKAFVKTFSSTQKVCSPECAIKLVREQSRKRQKKAEKQEQIERKKRLLDGERALAKSSSKRGK</sequence>
<dbReference type="Proteomes" id="UP000837924">
    <property type="component" value="Chromosome"/>
</dbReference>
<feature type="region of interest" description="Disordered" evidence="1">
    <location>
        <begin position="40"/>
        <end position="73"/>
    </location>
</feature>
<name>A0AAJ8WRT5_HAEIF</name>
<evidence type="ECO:0000256" key="1">
    <source>
        <dbReference type="SAM" id="MobiDB-lite"/>
    </source>
</evidence>
<dbReference type="InterPro" id="IPR008713">
    <property type="entry name" value="Phage_lambda_NinG"/>
</dbReference>
<gene>
    <name evidence="2" type="ORF">KRLU271_LOCUS1262</name>
</gene>
<evidence type="ECO:0000313" key="2">
    <source>
        <dbReference type="EMBL" id="CAH0449506.1"/>
    </source>
</evidence>
<dbReference type="AlphaFoldDB" id="A0AAJ8WRT5"/>
<protein>
    <submittedName>
        <fullName evidence="2">Recombination protein NinG</fullName>
    </submittedName>
</protein>
<dbReference type="KEGG" id="hiw:NTHI477_00240"/>
<proteinExistence type="predicted"/>
<dbReference type="EMBL" id="OV040584">
    <property type="protein sequence ID" value="CAH0449506.1"/>
    <property type="molecule type" value="Genomic_DNA"/>
</dbReference>
<accession>A0AAJ8WRT5</accession>